<dbReference type="AlphaFoldDB" id="A0A0Z8NGX3"/>
<gene>
    <name evidence="1" type="ORF">ERS132370_02058</name>
    <name evidence="2" type="ORF">SHY70_05425</name>
</gene>
<dbReference type="RefSeq" id="WP_024389599.1">
    <property type="nucleotide sequence ID" value="NZ_CEDV01000013.1"/>
</dbReference>
<protein>
    <submittedName>
        <fullName evidence="2">DUF4176 domain-containing protein</fullName>
    </submittedName>
    <submittedName>
        <fullName evidence="1">Uncharacterized protein conserved in bacteria</fullName>
    </submittedName>
</protein>
<dbReference type="Pfam" id="PF13780">
    <property type="entry name" value="DUF4176"/>
    <property type="match status" value="1"/>
</dbReference>
<evidence type="ECO:0000313" key="2">
    <source>
        <dbReference type="EMBL" id="MDX5037721.1"/>
    </source>
</evidence>
<dbReference type="EMBL" id="FIID01000031">
    <property type="protein sequence ID" value="CYW20273.1"/>
    <property type="molecule type" value="Genomic_DNA"/>
</dbReference>
<name>A0A0Z8NGX3_STRSU</name>
<dbReference type="Proteomes" id="UP000072933">
    <property type="component" value="Unassembled WGS sequence"/>
</dbReference>
<dbReference type="InterPro" id="IPR025233">
    <property type="entry name" value="DUF4176"/>
</dbReference>
<dbReference type="Proteomes" id="UP001270004">
    <property type="component" value="Unassembled WGS sequence"/>
</dbReference>
<evidence type="ECO:0000313" key="3">
    <source>
        <dbReference type="Proteomes" id="UP000072933"/>
    </source>
</evidence>
<dbReference type="EMBL" id="JAWWZK010000008">
    <property type="protein sequence ID" value="MDX5037721.1"/>
    <property type="molecule type" value="Genomic_DNA"/>
</dbReference>
<organism evidence="1 3">
    <name type="scientific">Streptococcus suis</name>
    <dbReference type="NCBI Taxonomy" id="1307"/>
    <lineage>
        <taxon>Bacteria</taxon>
        <taxon>Bacillati</taxon>
        <taxon>Bacillota</taxon>
        <taxon>Bacilli</taxon>
        <taxon>Lactobacillales</taxon>
        <taxon>Streptococcaceae</taxon>
        <taxon>Streptococcus</taxon>
    </lineage>
</organism>
<proteinExistence type="predicted"/>
<reference evidence="1 3" key="1">
    <citation type="submission" date="2016-02" db="EMBL/GenBank/DDBJ databases">
        <authorList>
            <consortium name="Pathogen Informatics"/>
        </authorList>
    </citation>
    <scope>NUCLEOTIDE SEQUENCE [LARGE SCALE GENOMIC DNA]</scope>
    <source>
        <strain evidence="1 3">LSS8</strain>
    </source>
</reference>
<sequence length="101" mass="12093">MKKYLPIGSVVQLKNGNRKIMIINRFPLFRKESEIGYFDYSACLYPNGSVDNQAFFFNQEDIDRVWFEGYFDESEEQYQKIMEGERDKIDYPHFSLPDVIE</sequence>
<reference evidence="2" key="2">
    <citation type="submission" date="2023-11" db="EMBL/GenBank/DDBJ databases">
        <title>Antimicrobial resistance in invasive Streptococcus suis isolated in Spain and the associated genetic mechanisms.</title>
        <authorList>
            <person name="Uruen C."/>
            <person name="Arenas J.A."/>
        </authorList>
    </citation>
    <scope>NUCLEOTIDE SEQUENCE</scope>
    <source>
        <strain evidence="2">Ss_70</strain>
    </source>
</reference>
<evidence type="ECO:0000313" key="1">
    <source>
        <dbReference type="EMBL" id="CYW20273.1"/>
    </source>
</evidence>
<accession>A0A0Z8NGX3</accession>